<proteinExistence type="predicted"/>
<dbReference type="Proteomes" id="UP000485058">
    <property type="component" value="Unassembled WGS sequence"/>
</dbReference>
<feature type="region of interest" description="Disordered" evidence="1">
    <location>
        <begin position="1"/>
        <end position="22"/>
    </location>
</feature>
<comment type="caution">
    <text evidence="2">The sequence shown here is derived from an EMBL/GenBank/DDBJ whole genome shotgun (WGS) entry which is preliminary data.</text>
</comment>
<protein>
    <submittedName>
        <fullName evidence="2">Uncharacterized protein</fullName>
    </submittedName>
</protein>
<evidence type="ECO:0000256" key="1">
    <source>
        <dbReference type="SAM" id="MobiDB-lite"/>
    </source>
</evidence>
<evidence type="ECO:0000313" key="2">
    <source>
        <dbReference type="EMBL" id="GFH12365.1"/>
    </source>
</evidence>
<reference evidence="2 3" key="1">
    <citation type="submission" date="2020-02" db="EMBL/GenBank/DDBJ databases">
        <title>Draft genome sequence of Haematococcus lacustris strain NIES-144.</title>
        <authorList>
            <person name="Morimoto D."/>
            <person name="Nakagawa S."/>
            <person name="Yoshida T."/>
            <person name="Sawayama S."/>
        </authorList>
    </citation>
    <scope>NUCLEOTIDE SEQUENCE [LARGE SCALE GENOMIC DNA]</scope>
    <source>
        <strain evidence="2 3">NIES-144</strain>
    </source>
</reference>
<dbReference type="AlphaFoldDB" id="A0A699YT08"/>
<keyword evidence="3" id="KW-1185">Reference proteome</keyword>
<gene>
    <name evidence="2" type="ORF">HaLaN_08035</name>
</gene>
<feature type="non-terminal residue" evidence="2">
    <location>
        <position position="1"/>
    </location>
</feature>
<sequence>DVWEKQERGDDDDLQFDDSQFR</sequence>
<organism evidence="2 3">
    <name type="scientific">Haematococcus lacustris</name>
    <name type="common">Green alga</name>
    <name type="synonym">Haematococcus pluvialis</name>
    <dbReference type="NCBI Taxonomy" id="44745"/>
    <lineage>
        <taxon>Eukaryota</taxon>
        <taxon>Viridiplantae</taxon>
        <taxon>Chlorophyta</taxon>
        <taxon>core chlorophytes</taxon>
        <taxon>Chlorophyceae</taxon>
        <taxon>CS clade</taxon>
        <taxon>Chlamydomonadales</taxon>
        <taxon>Haematococcaceae</taxon>
        <taxon>Haematococcus</taxon>
    </lineage>
</organism>
<name>A0A699YT08_HAELA</name>
<evidence type="ECO:0000313" key="3">
    <source>
        <dbReference type="Proteomes" id="UP000485058"/>
    </source>
</evidence>
<accession>A0A699YT08</accession>
<dbReference type="EMBL" id="BLLF01000495">
    <property type="protein sequence ID" value="GFH12365.1"/>
    <property type="molecule type" value="Genomic_DNA"/>
</dbReference>